<accession>A0AAX4ISK4</accession>
<evidence type="ECO:0000313" key="1">
    <source>
        <dbReference type="EMBL" id="WQF86241.1"/>
    </source>
</evidence>
<dbReference type="GeneID" id="87947755"/>
<sequence>MTSLLLPELMRQGWAGPHCLIPVGSQGQRKNGLLPRHTRGQITCEYGAKHNSIACLEWTSVPLKVAAPCSLRSSHCVPLDRLGLCPSLISPAVVIHVDCPGPGLHRVGPSHLTVSPTDQPLAIQCSGNETGLCAAG</sequence>
<dbReference type="EMBL" id="CP137311">
    <property type="protein sequence ID" value="WQF86241.1"/>
    <property type="molecule type" value="Genomic_DNA"/>
</dbReference>
<gene>
    <name evidence="1" type="ORF">CDEST_11255</name>
</gene>
<proteinExistence type="predicted"/>
<reference evidence="2" key="1">
    <citation type="journal article" date="2023" name="bioRxiv">
        <title>Complete genome of the Medicago anthracnose fungus, Colletotrichum destructivum, reveals a mini-chromosome-like region within a core chromosome.</title>
        <authorList>
            <person name="Lapalu N."/>
            <person name="Simon A."/>
            <person name="Lu A."/>
            <person name="Plaumann P.-L."/>
            <person name="Amselem J."/>
            <person name="Pigne S."/>
            <person name="Auger A."/>
            <person name="Koch C."/>
            <person name="Dallery J.-F."/>
            <person name="O'Connell R.J."/>
        </authorList>
    </citation>
    <scope>NUCLEOTIDE SEQUENCE [LARGE SCALE GENOMIC DNA]</scope>
    <source>
        <strain evidence="2">CBS 520.97</strain>
    </source>
</reference>
<dbReference type="KEGG" id="cdet:87947755"/>
<evidence type="ECO:0000313" key="2">
    <source>
        <dbReference type="Proteomes" id="UP001322277"/>
    </source>
</evidence>
<protein>
    <submittedName>
        <fullName evidence="1">Uncharacterized protein</fullName>
    </submittedName>
</protein>
<dbReference type="AlphaFoldDB" id="A0AAX4ISK4"/>
<dbReference type="RefSeq" id="XP_062783462.1">
    <property type="nucleotide sequence ID" value="XM_062927411.1"/>
</dbReference>
<dbReference type="Proteomes" id="UP001322277">
    <property type="component" value="Chromosome 7"/>
</dbReference>
<keyword evidence="2" id="KW-1185">Reference proteome</keyword>
<name>A0AAX4ISK4_9PEZI</name>
<organism evidence="1 2">
    <name type="scientific">Colletotrichum destructivum</name>
    <dbReference type="NCBI Taxonomy" id="34406"/>
    <lineage>
        <taxon>Eukaryota</taxon>
        <taxon>Fungi</taxon>
        <taxon>Dikarya</taxon>
        <taxon>Ascomycota</taxon>
        <taxon>Pezizomycotina</taxon>
        <taxon>Sordariomycetes</taxon>
        <taxon>Hypocreomycetidae</taxon>
        <taxon>Glomerellales</taxon>
        <taxon>Glomerellaceae</taxon>
        <taxon>Colletotrichum</taxon>
        <taxon>Colletotrichum destructivum species complex</taxon>
    </lineage>
</organism>